<feature type="transmembrane region" description="Helical" evidence="4">
    <location>
        <begin position="745"/>
        <end position="764"/>
    </location>
</feature>
<feature type="transmembrane region" description="Helical" evidence="4">
    <location>
        <begin position="557"/>
        <end position="582"/>
    </location>
</feature>
<keyword evidence="7" id="KW-1185">Reference proteome</keyword>
<keyword evidence="4" id="KW-0472">Membrane</keyword>
<dbReference type="EMBL" id="KZ992639">
    <property type="protein sequence ID" value="RKP08091.1"/>
    <property type="molecule type" value="Genomic_DNA"/>
</dbReference>
<evidence type="ECO:0008006" key="8">
    <source>
        <dbReference type="Google" id="ProtNLM"/>
    </source>
</evidence>
<feature type="signal peptide" evidence="5">
    <location>
        <begin position="1"/>
        <end position="23"/>
    </location>
</feature>
<dbReference type="Proteomes" id="UP000271241">
    <property type="component" value="Unassembled WGS sequence"/>
</dbReference>
<dbReference type="AlphaFoldDB" id="A0A4P9XRF5"/>
<feature type="chain" id="PRO_5020276460" description="Cortical protein marker for cell polarity-domain-containing protein" evidence="5">
    <location>
        <begin position="24"/>
        <end position="867"/>
    </location>
</feature>
<keyword evidence="5" id="KW-0732">Signal</keyword>
<evidence type="ECO:0000256" key="1">
    <source>
        <dbReference type="ARBA" id="ARBA00022441"/>
    </source>
</evidence>
<evidence type="ECO:0000256" key="5">
    <source>
        <dbReference type="SAM" id="SignalP"/>
    </source>
</evidence>
<feature type="transmembrane region" description="Helical" evidence="4">
    <location>
        <begin position="515"/>
        <end position="537"/>
    </location>
</feature>
<keyword evidence="1" id="KW-0880">Kelch repeat</keyword>
<evidence type="ECO:0000313" key="7">
    <source>
        <dbReference type="Proteomes" id="UP000271241"/>
    </source>
</evidence>
<protein>
    <recommendedName>
        <fullName evidence="8">Cortical protein marker for cell polarity-domain-containing protein</fullName>
    </recommendedName>
</protein>
<evidence type="ECO:0000256" key="3">
    <source>
        <dbReference type="SAM" id="MobiDB-lite"/>
    </source>
</evidence>
<keyword evidence="4" id="KW-1133">Transmembrane helix</keyword>
<keyword evidence="4" id="KW-0812">Transmembrane</keyword>
<feature type="region of interest" description="Disordered" evidence="3">
    <location>
        <begin position="613"/>
        <end position="668"/>
    </location>
</feature>
<keyword evidence="2" id="KW-0677">Repeat</keyword>
<evidence type="ECO:0000313" key="6">
    <source>
        <dbReference type="EMBL" id="RKP08091.1"/>
    </source>
</evidence>
<dbReference type="Pfam" id="PF24681">
    <property type="entry name" value="Kelch_KLHDC2_KLHL20_DRC7"/>
    <property type="match status" value="1"/>
</dbReference>
<accession>A0A4P9XRF5</accession>
<organism evidence="6 7">
    <name type="scientific">Thamnocephalis sphaerospora</name>
    <dbReference type="NCBI Taxonomy" id="78915"/>
    <lineage>
        <taxon>Eukaryota</taxon>
        <taxon>Fungi</taxon>
        <taxon>Fungi incertae sedis</taxon>
        <taxon>Zoopagomycota</taxon>
        <taxon>Zoopagomycotina</taxon>
        <taxon>Zoopagomycetes</taxon>
        <taxon>Zoopagales</taxon>
        <taxon>Sigmoideomycetaceae</taxon>
        <taxon>Thamnocephalis</taxon>
    </lineage>
</organism>
<proteinExistence type="predicted"/>
<dbReference type="OrthoDB" id="5584303at2759"/>
<evidence type="ECO:0000256" key="4">
    <source>
        <dbReference type="SAM" id="Phobius"/>
    </source>
</evidence>
<name>A0A4P9XRF5_9FUNG</name>
<dbReference type="InterPro" id="IPR015915">
    <property type="entry name" value="Kelch-typ_b-propeller"/>
</dbReference>
<evidence type="ECO:0000256" key="2">
    <source>
        <dbReference type="ARBA" id="ARBA00022737"/>
    </source>
</evidence>
<gene>
    <name evidence="6" type="ORF">THASP1DRAFT_23860</name>
</gene>
<feature type="transmembrane region" description="Helical" evidence="4">
    <location>
        <begin position="719"/>
        <end position="739"/>
    </location>
</feature>
<feature type="transmembrane region" description="Helical" evidence="4">
    <location>
        <begin position="484"/>
        <end position="503"/>
    </location>
</feature>
<sequence length="867" mass="92348">MLRSAMLLVLGVVALWLPCVVYAALPQLQWINYDSFVTGDRPPPRYDFAMGYDARRKFVYIFGGRTATGQLLDDTWILDVSAFTWRRPNPTITVRPPGRYAAVSGMDQPGDQSRDSFIVALGSGQAGALDDVWSLDLNNEQWFRVNVTGTGPGAVAGAVGGIDVRNKDPVQSLVVAGGVAADNGGGIDGTSSVKGTMDAIYAMTLSGNWVRNEFFGAWHRMALASGSQLPPLRRNVGSAVSGNSRLTIFGGCTSTALVDCPIQDASILSFPDQNTEVAKRGAPSWGGADQCQAPRLSASMVKSPNDNYQSQVFVFGGSGSPFGGNGLAGEVGLLDTDTGDWTILRPGASPGSTPYPQTRYGARMVSAIGATSPRASIQGSDIFMFGGISLDGDNNGNPLQDMWILRVFDRSLDVSRAAMVTPGESGNVHNFADAPAANSSTATPAPLSGPVIAGGEMLDQADGRNVVTALMACPVVRNPVAEHAIWMTASVMLLPIAVSILRFARPATLSQKRYLIPCTILLLASLGLAVYGIIVAYQMLGGKKTPTPFGHLRTAHSILGLVLVVIAWIVVPILAGALAMLVRAMRRRAAAIAGQDVREINFDEYSQRHLNDSGDIDDCRDDTRSSMSGGDGGGGFEVLNRPGSHRSRPSVSTAAPAVLSSPSLDRERRQSDMLGNLTALYSHVPAPDPVPTFGPNNPHPATLAALATVTRWRRAHHSFAHATLAALQILTAIALFRYLPSVGYFGGYLAYILLFYVVWTIAGWRGYPRQSLLASLLVKVGGRGHPPSRYSDDPVSLLAEDEKERRRRSTLGNIVPVGIDPVAAAAMGLGTMPLAEEADEEQIEQEMAGRDVVIMTIPRRRLTVVNA</sequence>
<dbReference type="PANTHER" id="PTHR46228">
    <property type="entry name" value="KELCH DOMAIN-CONTAINING PROTEIN"/>
    <property type="match status" value="1"/>
</dbReference>
<dbReference type="STRING" id="78915.A0A4P9XRF5"/>
<dbReference type="Gene3D" id="2.120.10.80">
    <property type="entry name" value="Kelch-type beta propeller"/>
    <property type="match status" value="2"/>
</dbReference>
<reference evidence="7" key="1">
    <citation type="journal article" date="2018" name="Nat. Microbiol.">
        <title>Leveraging single-cell genomics to expand the fungal tree of life.</title>
        <authorList>
            <person name="Ahrendt S.R."/>
            <person name="Quandt C.A."/>
            <person name="Ciobanu D."/>
            <person name="Clum A."/>
            <person name="Salamov A."/>
            <person name="Andreopoulos B."/>
            <person name="Cheng J.F."/>
            <person name="Woyke T."/>
            <person name="Pelin A."/>
            <person name="Henrissat B."/>
            <person name="Reynolds N.K."/>
            <person name="Benny G.L."/>
            <person name="Smith M.E."/>
            <person name="James T.Y."/>
            <person name="Grigoriev I.V."/>
        </authorList>
    </citation>
    <scope>NUCLEOTIDE SEQUENCE [LARGE SCALE GENOMIC DNA]</scope>
    <source>
        <strain evidence="7">RSA 1356</strain>
    </source>
</reference>
<dbReference type="SUPFAM" id="SSF117281">
    <property type="entry name" value="Kelch motif"/>
    <property type="match status" value="1"/>
</dbReference>
<dbReference type="PANTHER" id="PTHR46228:SF2">
    <property type="entry name" value="KELCH REPEAT PROTEIN (AFU_ORTHOLOGUE AFUA_4G14350)"/>
    <property type="match status" value="1"/>
</dbReference>